<dbReference type="RefSeq" id="WP_284154596.1">
    <property type="nucleotide sequence ID" value="NZ_AP025516.1"/>
</dbReference>
<proteinExistence type="predicted"/>
<dbReference type="Proteomes" id="UP000830055">
    <property type="component" value="Chromosome"/>
</dbReference>
<protein>
    <submittedName>
        <fullName evidence="1">Uncharacterized protein</fullName>
    </submittedName>
</protein>
<accession>A0ABM7W9F6</accession>
<evidence type="ECO:0000313" key="1">
    <source>
        <dbReference type="EMBL" id="BDD87576.1"/>
    </source>
</evidence>
<organism evidence="1 2">
    <name type="scientific">Desulfofustis limnaeus</name>
    <dbReference type="NCBI Taxonomy" id="2740163"/>
    <lineage>
        <taxon>Bacteria</taxon>
        <taxon>Pseudomonadati</taxon>
        <taxon>Thermodesulfobacteriota</taxon>
        <taxon>Desulfobulbia</taxon>
        <taxon>Desulfobulbales</taxon>
        <taxon>Desulfocapsaceae</taxon>
        <taxon>Desulfofustis</taxon>
    </lineage>
</organism>
<reference evidence="1 2" key="1">
    <citation type="submission" date="2022-01" db="EMBL/GenBank/DDBJ databases">
        <title>Desulfofustis limnae sp. nov., a novel mesophilic sulfate-reducing bacterium isolated from marsh soil.</title>
        <authorList>
            <person name="Watanabe M."/>
            <person name="Takahashi A."/>
            <person name="Kojima H."/>
            <person name="Fukui M."/>
        </authorList>
    </citation>
    <scope>NUCLEOTIDE SEQUENCE [LARGE SCALE GENOMIC DNA]</scope>
    <source>
        <strain evidence="1 2">PPLL</strain>
    </source>
</reference>
<gene>
    <name evidence="1" type="ORF">DPPLL_19410</name>
</gene>
<name>A0ABM7W9F6_9BACT</name>
<keyword evidence="2" id="KW-1185">Reference proteome</keyword>
<sequence>MQLLARHLILVSAESESDAETRIRHFFDNTSLVRYDRISIAEPPVAAAAEKFQERLDEGLAENRRLLKQFIGELGTAGCQSRQDLAELPQGYQSKVLHIIAHFLDGFIGIDSAFYNLVDDSHWLTEQTEKAIQDQPDRFWLFSLEGFAAKPETAVLLHR</sequence>
<evidence type="ECO:0000313" key="2">
    <source>
        <dbReference type="Proteomes" id="UP000830055"/>
    </source>
</evidence>
<dbReference type="EMBL" id="AP025516">
    <property type="protein sequence ID" value="BDD87576.1"/>
    <property type="molecule type" value="Genomic_DNA"/>
</dbReference>